<protein>
    <submittedName>
        <fullName evidence="2">Uncharacterized protein</fullName>
    </submittedName>
</protein>
<dbReference type="NCBIfam" id="TIGR00251">
    <property type="entry name" value="DUF167 family protein"/>
    <property type="match status" value="1"/>
</dbReference>
<evidence type="ECO:0000313" key="2">
    <source>
        <dbReference type="EMBL" id="GAI06407.1"/>
    </source>
</evidence>
<gene>
    <name evidence="2" type="ORF">S06H3_14937</name>
</gene>
<dbReference type="SMART" id="SM01152">
    <property type="entry name" value="DUF167"/>
    <property type="match status" value="1"/>
</dbReference>
<reference evidence="2" key="1">
    <citation type="journal article" date="2014" name="Front. Microbiol.">
        <title>High frequency of phylogenetically diverse reductive dehalogenase-homologous genes in deep subseafloor sedimentary metagenomes.</title>
        <authorList>
            <person name="Kawai M."/>
            <person name="Futagami T."/>
            <person name="Toyoda A."/>
            <person name="Takaki Y."/>
            <person name="Nishi S."/>
            <person name="Hori S."/>
            <person name="Arai W."/>
            <person name="Tsubouchi T."/>
            <person name="Morono Y."/>
            <person name="Uchiyama I."/>
            <person name="Ito T."/>
            <person name="Fujiyama A."/>
            <person name="Inagaki F."/>
            <person name="Takami H."/>
        </authorList>
    </citation>
    <scope>NUCLEOTIDE SEQUENCE</scope>
    <source>
        <strain evidence="2">Expedition CK06-06</strain>
    </source>
</reference>
<organism evidence="2">
    <name type="scientific">marine sediment metagenome</name>
    <dbReference type="NCBI Taxonomy" id="412755"/>
    <lineage>
        <taxon>unclassified sequences</taxon>
        <taxon>metagenomes</taxon>
        <taxon>ecological metagenomes</taxon>
    </lineage>
</organism>
<dbReference type="PANTHER" id="PTHR13420">
    <property type="entry name" value="UPF0235 PROTEIN C15ORF40"/>
    <property type="match status" value="1"/>
</dbReference>
<accession>X1KH67</accession>
<dbReference type="AlphaFoldDB" id="X1KH67"/>
<dbReference type="PANTHER" id="PTHR13420:SF7">
    <property type="entry name" value="UPF0235 PROTEIN C15ORF40"/>
    <property type="match status" value="1"/>
</dbReference>
<dbReference type="InterPro" id="IPR036591">
    <property type="entry name" value="YggU-like_sf"/>
</dbReference>
<comment type="caution">
    <text evidence="2">The sequence shown here is derived from an EMBL/GenBank/DDBJ whole genome shotgun (WGS) entry which is preliminary data.</text>
</comment>
<dbReference type="SUPFAM" id="SSF69786">
    <property type="entry name" value="YggU-like"/>
    <property type="match status" value="1"/>
</dbReference>
<dbReference type="EMBL" id="BARV01007325">
    <property type="protein sequence ID" value="GAI06407.1"/>
    <property type="molecule type" value="Genomic_DNA"/>
</dbReference>
<evidence type="ECO:0000256" key="1">
    <source>
        <dbReference type="ARBA" id="ARBA00010364"/>
    </source>
</evidence>
<sequence>MKIQVRVKPNSRTEEVSQEGDNFVVKVKEPPKEGKANQAVIRLLAKHLGLSQSRVKILSGFKSKNKVIEIVGSWLM</sequence>
<comment type="similarity">
    <text evidence="1">Belongs to the UPF0235 family.</text>
</comment>
<dbReference type="InterPro" id="IPR003746">
    <property type="entry name" value="DUF167"/>
</dbReference>
<dbReference type="GO" id="GO:0005737">
    <property type="term" value="C:cytoplasm"/>
    <property type="evidence" value="ECO:0007669"/>
    <property type="project" value="TreeGrafter"/>
</dbReference>
<proteinExistence type="inferred from homology"/>
<dbReference type="Pfam" id="PF02594">
    <property type="entry name" value="DUF167"/>
    <property type="match status" value="1"/>
</dbReference>
<dbReference type="HAMAP" id="MF_00634">
    <property type="entry name" value="UPF0235"/>
    <property type="match status" value="1"/>
</dbReference>
<name>X1KH67_9ZZZZ</name>
<dbReference type="Gene3D" id="3.30.1200.10">
    <property type="entry name" value="YggU-like"/>
    <property type="match status" value="1"/>
</dbReference>